<proteinExistence type="predicted"/>
<dbReference type="InterPro" id="IPR038668">
    <property type="entry name" value="Lipid-bd_sf"/>
</dbReference>
<dbReference type="BioCyc" id="PMAR862515-HMP:GMOO-1978-MONOMER"/>
<keyword evidence="1" id="KW-0732">Signal</keyword>
<dbReference type="AlphaFoldDB" id="E0NUU5"/>
<dbReference type="eggNOG" id="ENOG5032ZBN">
    <property type="taxonomic scope" value="Bacteria"/>
</dbReference>
<dbReference type="OrthoDB" id="851990at2"/>
<evidence type="ECO:0000313" key="2">
    <source>
        <dbReference type="EMBL" id="EFM01100.1"/>
    </source>
</evidence>
<dbReference type="Gene3D" id="2.40.128.220">
    <property type="match status" value="1"/>
</dbReference>
<dbReference type="Pfam" id="PF12888">
    <property type="entry name" value="Lipid_bd"/>
    <property type="match status" value="1"/>
</dbReference>
<sequence length="173" mass="18942">MRKYVSMILFVALATLAFSSCDPETDEKPGGTKVEKMAGFWDVTIDAINADGTVKTKDPEGVGTVSMLTYNTVENVDNRMWIKLPKKGAFLQMHLIVPVNYGAKTFSCEATKYIYNSNTAGNVTITDGKVLLGQGHNLHGLPTDSIVFNAVFNDDPNNLTYRIAGIRHSGFTE</sequence>
<feature type="chain" id="PRO_5003138335" description="Lipid-binding hydrolase" evidence="1">
    <location>
        <begin position="20"/>
        <end position="173"/>
    </location>
</feature>
<reference evidence="2" key="1">
    <citation type="submission" date="2010-07" db="EMBL/GenBank/DDBJ databases">
        <authorList>
            <person name="Muzny D."/>
            <person name="Qin X."/>
            <person name="Deng J."/>
            <person name="Jiang H."/>
            <person name="Liu Y."/>
            <person name="Qu J."/>
            <person name="Song X.-Z."/>
            <person name="Zhang L."/>
            <person name="Thornton R."/>
            <person name="Coyle M."/>
            <person name="Francisco L."/>
            <person name="Jackson L."/>
            <person name="Javaid M."/>
            <person name="Korchina V."/>
            <person name="Kovar C."/>
            <person name="Mata R."/>
            <person name="Mathew T."/>
            <person name="Ngo R."/>
            <person name="Nguyen L."/>
            <person name="Nguyen N."/>
            <person name="Okwuonu G."/>
            <person name="Ongeri F."/>
            <person name="Pham C."/>
            <person name="Simmons D."/>
            <person name="Wilczek-Boney K."/>
            <person name="Hale W."/>
            <person name="Jakkamsetti A."/>
            <person name="Pham P."/>
            <person name="Ruth R."/>
            <person name="San Lucas F."/>
            <person name="Warren J."/>
            <person name="Zhang J."/>
            <person name="Zhao Z."/>
            <person name="Zhou C."/>
            <person name="Zhu D."/>
            <person name="Lee S."/>
            <person name="Bess C."/>
            <person name="Blankenburg K."/>
            <person name="Forbes L."/>
            <person name="Fu Q."/>
            <person name="Gubbala S."/>
            <person name="Hirani K."/>
            <person name="Jayaseelan J.C."/>
            <person name="Lara F."/>
            <person name="Munidasa M."/>
            <person name="Palculict T."/>
            <person name="Patil S."/>
            <person name="Pu L.-L."/>
            <person name="Saada N."/>
            <person name="Tang L."/>
            <person name="Weissenberger G."/>
            <person name="Zhu Y."/>
            <person name="Hemphill L."/>
            <person name="Shang Y."/>
            <person name="Youmans B."/>
            <person name="Ayvaz T."/>
            <person name="Ross M."/>
            <person name="Santibanez J."/>
            <person name="Aqrawi P."/>
            <person name="Gross S."/>
            <person name="Joshi V."/>
            <person name="Fowler G."/>
            <person name="Nazareth L."/>
            <person name="Reid J."/>
            <person name="Worley K."/>
            <person name="Petrosino J."/>
            <person name="Highlander S."/>
            <person name="Gibbs R."/>
        </authorList>
    </citation>
    <scope>NUCLEOTIDE SEQUENCE [LARGE SCALE GENOMIC DNA]</scope>
    <source>
        <strain evidence="2">DSM 16973</strain>
    </source>
</reference>
<dbReference type="PROSITE" id="PS51257">
    <property type="entry name" value="PROKAR_LIPOPROTEIN"/>
    <property type="match status" value="1"/>
</dbReference>
<dbReference type="RefSeq" id="WP_006950301.1">
    <property type="nucleotide sequence ID" value="NZ_BAJI01000024.1"/>
</dbReference>
<dbReference type="EMBL" id="AEEI01000054">
    <property type="protein sequence ID" value="EFM01100.1"/>
    <property type="molecule type" value="Genomic_DNA"/>
</dbReference>
<comment type="caution">
    <text evidence="2">The sequence shown here is derived from an EMBL/GenBank/DDBJ whole genome shotgun (WGS) entry which is preliminary data.</text>
</comment>
<protein>
    <recommendedName>
        <fullName evidence="4">Lipid-binding hydrolase</fullName>
    </recommendedName>
</protein>
<evidence type="ECO:0000313" key="3">
    <source>
        <dbReference type="Proteomes" id="UP000004394"/>
    </source>
</evidence>
<evidence type="ECO:0000256" key="1">
    <source>
        <dbReference type="SAM" id="SignalP"/>
    </source>
</evidence>
<feature type="signal peptide" evidence="1">
    <location>
        <begin position="1"/>
        <end position="19"/>
    </location>
</feature>
<accession>E0NUU5</accession>
<dbReference type="InterPro" id="IPR024404">
    <property type="entry name" value="Lipid-bd_put"/>
</dbReference>
<gene>
    <name evidence="2" type="ORF">HMPREF0658_1950</name>
</gene>
<dbReference type="STRING" id="862515.HMPREF0658_1950"/>
<dbReference type="HOGENOM" id="CLU_1599462_0_0_10"/>
<dbReference type="Proteomes" id="UP000004394">
    <property type="component" value="Unassembled WGS sequence"/>
</dbReference>
<organism evidence="2 3">
    <name type="scientific">Hoylesella marshii DSM 16973 = JCM 13450</name>
    <dbReference type="NCBI Taxonomy" id="862515"/>
    <lineage>
        <taxon>Bacteria</taxon>
        <taxon>Pseudomonadati</taxon>
        <taxon>Bacteroidota</taxon>
        <taxon>Bacteroidia</taxon>
        <taxon>Bacteroidales</taxon>
        <taxon>Prevotellaceae</taxon>
        <taxon>Hoylesella</taxon>
    </lineage>
</organism>
<name>E0NUU5_9BACT</name>
<evidence type="ECO:0008006" key="4">
    <source>
        <dbReference type="Google" id="ProtNLM"/>
    </source>
</evidence>
<keyword evidence="3" id="KW-1185">Reference proteome</keyword>